<accession>A0AAD5QY69</accession>
<dbReference type="EMBL" id="JAHQIW010005438">
    <property type="protein sequence ID" value="KAJ1366003.1"/>
    <property type="molecule type" value="Genomic_DNA"/>
</dbReference>
<evidence type="ECO:0000313" key="2">
    <source>
        <dbReference type="Proteomes" id="UP001196413"/>
    </source>
</evidence>
<dbReference type="AlphaFoldDB" id="A0AAD5QY69"/>
<reference evidence="1" key="1">
    <citation type="submission" date="2021-06" db="EMBL/GenBank/DDBJ databases">
        <title>Parelaphostrongylus tenuis whole genome reference sequence.</title>
        <authorList>
            <person name="Garwood T.J."/>
            <person name="Larsen P.A."/>
            <person name="Fountain-Jones N.M."/>
            <person name="Garbe J.R."/>
            <person name="Macchietto M.G."/>
            <person name="Kania S.A."/>
            <person name="Gerhold R.W."/>
            <person name="Richards J.E."/>
            <person name="Wolf T.M."/>
        </authorList>
    </citation>
    <scope>NUCLEOTIDE SEQUENCE</scope>
    <source>
        <strain evidence="1">MNPRO001-30</strain>
        <tissue evidence="1">Meninges</tissue>
    </source>
</reference>
<dbReference type="Proteomes" id="UP001196413">
    <property type="component" value="Unassembled WGS sequence"/>
</dbReference>
<protein>
    <submittedName>
        <fullName evidence="1">Uncharacterized protein</fullName>
    </submittedName>
</protein>
<gene>
    <name evidence="1" type="ORF">KIN20_026513</name>
</gene>
<sequence>MKESTRIRFFTLPDGPNYTFTTKSAKCPKIRRIARRFEIRAARKISNAVLND</sequence>
<keyword evidence="2" id="KW-1185">Reference proteome</keyword>
<proteinExistence type="predicted"/>
<organism evidence="1 2">
    <name type="scientific">Parelaphostrongylus tenuis</name>
    <name type="common">Meningeal worm</name>
    <dbReference type="NCBI Taxonomy" id="148309"/>
    <lineage>
        <taxon>Eukaryota</taxon>
        <taxon>Metazoa</taxon>
        <taxon>Ecdysozoa</taxon>
        <taxon>Nematoda</taxon>
        <taxon>Chromadorea</taxon>
        <taxon>Rhabditida</taxon>
        <taxon>Rhabditina</taxon>
        <taxon>Rhabditomorpha</taxon>
        <taxon>Strongyloidea</taxon>
        <taxon>Metastrongylidae</taxon>
        <taxon>Parelaphostrongylus</taxon>
    </lineage>
</organism>
<name>A0AAD5QY69_PARTN</name>
<comment type="caution">
    <text evidence="1">The sequence shown here is derived from an EMBL/GenBank/DDBJ whole genome shotgun (WGS) entry which is preliminary data.</text>
</comment>
<evidence type="ECO:0000313" key="1">
    <source>
        <dbReference type="EMBL" id="KAJ1366003.1"/>
    </source>
</evidence>